<comment type="caution">
    <text evidence="4">The sequence shown here is derived from an EMBL/GenBank/DDBJ whole genome shotgun (WGS) entry which is preliminary data.</text>
</comment>
<evidence type="ECO:0000313" key="5">
    <source>
        <dbReference type="Proteomes" id="UP001176961"/>
    </source>
</evidence>
<accession>A0AA36M7L8</accession>
<evidence type="ECO:0000256" key="2">
    <source>
        <dbReference type="PROSITE-ProRule" id="PRU00504"/>
    </source>
</evidence>
<dbReference type="InterPro" id="IPR001258">
    <property type="entry name" value="NHL_repeat"/>
</dbReference>
<gene>
    <name evidence="4" type="ORF">CYNAS_LOCUS14252</name>
</gene>
<dbReference type="InterPro" id="IPR011042">
    <property type="entry name" value="6-blade_b-propeller_TolB-like"/>
</dbReference>
<dbReference type="SUPFAM" id="SSF101898">
    <property type="entry name" value="NHL repeat"/>
    <property type="match status" value="1"/>
</dbReference>
<keyword evidence="5" id="KW-1185">Reference proteome</keyword>
<dbReference type="Proteomes" id="UP001176961">
    <property type="component" value="Unassembled WGS sequence"/>
</dbReference>
<evidence type="ECO:0000256" key="1">
    <source>
        <dbReference type="ARBA" id="ARBA00022737"/>
    </source>
</evidence>
<dbReference type="Gene3D" id="2.120.10.30">
    <property type="entry name" value="TolB, C-terminal domain"/>
    <property type="match status" value="1"/>
</dbReference>
<evidence type="ECO:0000313" key="4">
    <source>
        <dbReference type="EMBL" id="CAJ0602269.1"/>
    </source>
</evidence>
<dbReference type="EMBL" id="CATQJL010000305">
    <property type="protein sequence ID" value="CAJ0602269.1"/>
    <property type="molecule type" value="Genomic_DNA"/>
</dbReference>
<organism evidence="4 5">
    <name type="scientific">Cylicocyclus nassatus</name>
    <name type="common">Nematode worm</name>
    <dbReference type="NCBI Taxonomy" id="53992"/>
    <lineage>
        <taxon>Eukaryota</taxon>
        <taxon>Metazoa</taxon>
        <taxon>Ecdysozoa</taxon>
        <taxon>Nematoda</taxon>
        <taxon>Chromadorea</taxon>
        <taxon>Rhabditida</taxon>
        <taxon>Rhabditina</taxon>
        <taxon>Rhabditomorpha</taxon>
        <taxon>Strongyloidea</taxon>
        <taxon>Strongylidae</taxon>
        <taxon>Cylicocyclus</taxon>
    </lineage>
</organism>
<evidence type="ECO:0000256" key="3">
    <source>
        <dbReference type="SAM" id="MobiDB-lite"/>
    </source>
</evidence>
<dbReference type="PANTHER" id="PTHR40326">
    <property type="entry name" value="PROTEIN CBG10816"/>
    <property type="match status" value="1"/>
</dbReference>
<protein>
    <submittedName>
        <fullName evidence="4">Uncharacterized protein</fullName>
    </submittedName>
</protein>
<keyword evidence="1" id="KW-0677">Repeat</keyword>
<dbReference type="PANTHER" id="PTHR40326:SF1">
    <property type="entry name" value="RING-TYPE DOMAIN-CONTAINING PROTEIN-RELATED"/>
    <property type="match status" value="1"/>
</dbReference>
<dbReference type="AlphaFoldDB" id="A0AA36M7L8"/>
<proteinExistence type="predicted"/>
<name>A0AA36M7L8_CYLNA</name>
<feature type="region of interest" description="Disordered" evidence="3">
    <location>
        <begin position="122"/>
        <end position="149"/>
    </location>
</feature>
<feature type="region of interest" description="Disordered" evidence="3">
    <location>
        <begin position="215"/>
        <end position="240"/>
    </location>
</feature>
<reference evidence="4" key="1">
    <citation type="submission" date="2023-07" db="EMBL/GenBank/DDBJ databases">
        <authorList>
            <consortium name="CYATHOMIX"/>
        </authorList>
    </citation>
    <scope>NUCLEOTIDE SEQUENCE</scope>
    <source>
        <strain evidence="4">N/A</strain>
    </source>
</reference>
<sequence>MIAVYPHLRSPVSCLFYQFVFKRYIEDDIFTDNELDCIRREIVSAIDRFEQLSPNYGGLGSSSASQAEVVSKPWNTLFYSFIFNTVPKDHDLSSEEIKIIHSGLLELVERYSTIKAYRECQDALSGEEEPEPCSSSSGFDESSDNHNDTDAELAEIQTKAEADKASVNGSATSSSSLLPKQSLGDEFRALTGKGTPSSCTLTLTEKVASPLHSPKELGVEEDDSTKCSLSTIPRPSLRESPYDLKKAPAMQHRPRRQLTEFASPYTGIEVMLSATRTQRCDGKGLNRPLGVTYDEECKQWIVADTENNRIVLVPRGITMTSPQLNAPCAVAVLQPGISFAVLAIRDIQIMYYGKSESDRVIVHSGNARGLAVTSNGNLVTMEKIRGFWQVSVYEGKPNARSVWSCPYPGIQNALPSFLDLYRRTLVVTDLGTQSIVKFSDDDGTDKFRHKRSITLAPDPKNPRQRGTVTYISGVYIDDDMNILVADAKGRSLQVFNNNCIFLYNVKLSGGGFPYISGIWVNNNGQIGVCARGNKDGGLHVYNMRVPVTK</sequence>
<dbReference type="PROSITE" id="PS51125">
    <property type="entry name" value="NHL"/>
    <property type="match status" value="1"/>
</dbReference>
<feature type="repeat" description="NHL" evidence="2">
    <location>
        <begin position="462"/>
        <end position="498"/>
    </location>
</feature>